<evidence type="ECO:0000313" key="2">
    <source>
        <dbReference type="EMBL" id="TDE53613.1"/>
    </source>
</evidence>
<evidence type="ECO:0000313" key="3">
    <source>
        <dbReference type="Proteomes" id="UP000295136"/>
    </source>
</evidence>
<dbReference type="Proteomes" id="UP000295136">
    <property type="component" value="Unassembled WGS sequence"/>
</dbReference>
<gene>
    <name evidence="2" type="ORF">E1295_16500</name>
</gene>
<feature type="compositionally biased region" description="Basic residues" evidence="1">
    <location>
        <begin position="51"/>
        <end position="66"/>
    </location>
</feature>
<comment type="caution">
    <text evidence="2">The sequence shown here is derived from an EMBL/GenBank/DDBJ whole genome shotgun (WGS) entry which is preliminary data.</text>
</comment>
<keyword evidence="3" id="KW-1185">Reference proteome</keyword>
<accession>A0A4R5FL91</accession>
<name>A0A4R5FL91_9ACTN</name>
<reference evidence="2 3" key="1">
    <citation type="submission" date="2019-03" db="EMBL/GenBank/DDBJ databases">
        <title>Draft genome sequences of novel Actinobacteria.</title>
        <authorList>
            <person name="Sahin N."/>
            <person name="Ay H."/>
            <person name="Saygin H."/>
        </authorList>
    </citation>
    <scope>NUCLEOTIDE SEQUENCE [LARGE SCALE GENOMIC DNA]</scope>
    <source>
        <strain evidence="2 3">6K102</strain>
    </source>
</reference>
<dbReference type="EMBL" id="SMLD01000036">
    <property type="protein sequence ID" value="TDE53613.1"/>
    <property type="molecule type" value="Genomic_DNA"/>
</dbReference>
<proteinExistence type="predicted"/>
<organism evidence="2 3">
    <name type="scientific">Nonomuraea mesophila</name>
    <dbReference type="NCBI Taxonomy" id="2530382"/>
    <lineage>
        <taxon>Bacteria</taxon>
        <taxon>Bacillati</taxon>
        <taxon>Actinomycetota</taxon>
        <taxon>Actinomycetes</taxon>
        <taxon>Streptosporangiales</taxon>
        <taxon>Streptosporangiaceae</taxon>
        <taxon>Nonomuraea</taxon>
    </lineage>
</organism>
<evidence type="ECO:0000256" key="1">
    <source>
        <dbReference type="SAM" id="MobiDB-lite"/>
    </source>
</evidence>
<feature type="region of interest" description="Disordered" evidence="1">
    <location>
        <begin position="42"/>
        <end position="66"/>
    </location>
</feature>
<protein>
    <submittedName>
        <fullName evidence="2">Uncharacterized protein</fullName>
    </submittedName>
</protein>
<sequence length="66" mass="7327">MAAWSPITASALVLVAILRGWVWAAIPLALVVGLKAVAIAGGRPPLPDRRRPQRQRPRVRQQRRQL</sequence>
<dbReference type="AlphaFoldDB" id="A0A4R5FL91"/>